<organism evidence="2">
    <name type="scientific">Candidatus Tisiphia endosymbiont of Sergentomyia squamirostris</name>
    <dbReference type="NCBI Taxonomy" id="3113639"/>
    <lineage>
        <taxon>Bacteria</taxon>
        <taxon>Pseudomonadati</taxon>
        <taxon>Pseudomonadota</taxon>
        <taxon>Alphaproteobacteria</taxon>
        <taxon>Rickettsiales</taxon>
        <taxon>Rickettsiaceae</taxon>
        <taxon>Rickettsieae</taxon>
        <taxon>Candidatus Tisiphia</taxon>
    </lineage>
</organism>
<proteinExistence type="predicted"/>
<evidence type="ECO:0000313" key="2">
    <source>
        <dbReference type="EMBL" id="BFD46306.1"/>
    </source>
</evidence>
<dbReference type="EMBL" id="AP029170">
    <property type="protein sequence ID" value="BFD46306.1"/>
    <property type="molecule type" value="Genomic_DNA"/>
</dbReference>
<name>A0AAT9G917_9RICK</name>
<sequence length="125" mass="14304">MNNKEIVQTAMVEVFIKKDLTAIDRYWSKQYIQHSPYSANGVDELFNIVKNLKPDFKYEPGIIIAEGDIVMMHGRYTGWAPKPLMAVDIFKVQNGKLVEHWDVMQEEVPANKTKTGNSMLSSVNK</sequence>
<reference evidence="2" key="1">
    <citation type="submission" date="2024-01" db="EMBL/GenBank/DDBJ databases">
        <title>Sequencing the genomes of a sandfly, Sergentomyia squamirostris, and its two endosymbionts.</title>
        <authorList>
            <person name="Itokawa K."/>
            <person name="Sanjoba C."/>
        </authorList>
    </citation>
    <scope>NUCLEOTIDE SEQUENCE</scope>
    <source>
        <strain evidence="2">RiSSQ</strain>
    </source>
</reference>
<dbReference type="InterPro" id="IPR032710">
    <property type="entry name" value="NTF2-like_dom_sf"/>
</dbReference>
<dbReference type="InterPro" id="IPR037401">
    <property type="entry name" value="SnoaL-like"/>
</dbReference>
<dbReference type="SUPFAM" id="SSF54427">
    <property type="entry name" value="NTF2-like"/>
    <property type="match status" value="1"/>
</dbReference>
<evidence type="ECO:0000259" key="1">
    <source>
        <dbReference type="Pfam" id="PF12680"/>
    </source>
</evidence>
<dbReference type="Gene3D" id="3.10.450.50">
    <property type="match status" value="1"/>
</dbReference>
<dbReference type="Pfam" id="PF12680">
    <property type="entry name" value="SnoaL_2"/>
    <property type="match status" value="1"/>
</dbReference>
<feature type="domain" description="SnoaL-like" evidence="1">
    <location>
        <begin position="10"/>
        <end position="100"/>
    </location>
</feature>
<accession>A0AAT9G917</accession>
<gene>
    <name evidence="2" type="ORF">DMENIID0002_09520</name>
</gene>
<protein>
    <recommendedName>
        <fullName evidence="1">SnoaL-like domain-containing protein</fullName>
    </recommendedName>
</protein>
<dbReference type="AlphaFoldDB" id="A0AAT9G917"/>